<feature type="region of interest" description="Disordered" evidence="1">
    <location>
        <begin position="512"/>
        <end position="554"/>
    </location>
</feature>
<accession>A0A7R8UAA2</accession>
<protein>
    <submittedName>
        <fullName evidence="2">Uncharacterized protein</fullName>
    </submittedName>
</protein>
<evidence type="ECO:0000313" key="3">
    <source>
        <dbReference type="Proteomes" id="UP000594454"/>
    </source>
</evidence>
<dbReference type="AlphaFoldDB" id="A0A7R8UAA2"/>
<feature type="compositionally biased region" description="Basic and acidic residues" evidence="1">
    <location>
        <begin position="357"/>
        <end position="367"/>
    </location>
</feature>
<feature type="region of interest" description="Disordered" evidence="1">
    <location>
        <begin position="1"/>
        <end position="84"/>
    </location>
</feature>
<feature type="region of interest" description="Disordered" evidence="1">
    <location>
        <begin position="279"/>
        <end position="304"/>
    </location>
</feature>
<dbReference type="InParanoid" id="A0A7R8UAA2"/>
<feature type="compositionally biased region" description="Low complexity" evidence="1">
    <location>
        <begin position="48"/>
        <end position="67"/>
    </location>
</feature>
<dbReference type="EMBL" id="LR899009">
    <property type="protein sequence ID" value="CAD7076831.1"/>
    <property type="molecule type" value="Genomic_DNA"/>
</dbReference>
<reference evidence="2 3" key="1">
    <citation type="submission" date="2020-11" db="EMBL/GenBank/DDBJ databases">
        <authorList>
            <person name="Wallbank WR R."/>
            <person name="Pardo Diaz C."/>
            <person name="Kozak K."/>
            <person name="Martin S."/>
            <person name="Jiggins C."/>
            <person name="Moest M."/>
            <person name="Warren A I."/>
            <person name="Generalovic N T."/>
            <person name="Byers J.R.P. K."/>
            <person name="Montejo-Kovacevich G."/>
            <person name="Yen C E."/>
        </authorList>
    </citation>
    <scope>NUCLEOTIDE SEQUENCE [LARGE SCALE GENOMIC DNA]</scope>
</reference>
<sequence>MSERNTSAGGSFLSPMPQERHSDVDRYHRRPTVPAPKSPTLPVPRSPAVPRSPSAPRTPSVPATRTPTAPPTKPWQKEEEKEPSHRIIVGAACKAQLQLVDKDVMTGRTYIKALDDRFQELRKNLRNALRECCQPDPIQTSNRKCSSIISSTEVKGSELIMRPNEAIIGKLDETSWDSTINSIEQILPQIMKGMPTKDVDSKVERDPKSTCGSFRNYGRGQQYGRRFYREMYGYGNPYDSDFDSDYAYDRRDRMYGRGYGRYRRGSDYYDPYMDDYYRSPRRRYGRPYRHYRQGNKKGRGKPRLRICSAKCKTRPWSSREKARVQRRKRAYEYRSYDDDSSDTFTSPSGDSFSYRPSRSETDDERSTVRRYSIPISPRGHPRERRSFSVSHRQCHNMHCRSYGRHFGGRYGDRGGYYDDYDSYDLPMDPYYGGYDRYARRPYRSRRYRRYGGRYGRRYGRYRDGMLYYYTSDCDDDYDFPYDDAYSMHPYSEFGSTDDFYYGRYRGRYCRGKTSKHRDVSGDQTPQPKPTEQKKSSGKSEGQVEVKPCSPQTGK</sequence>
<name>A0A7R8UAA2_HERIL</name>
<feature type="compositionally biased region" description="Pro residues" evidence="1">
    <location>
        <begin position="33"/>
        <end position="47"/>
    </location>
</feature>
<keyword evidence="3" id="KW-1185">Reference proteome</keyword>
<organism evidence="2 3">
    <name type="scientific">Hermetia illucens</name>
    <name type="common">Black soldier fly</name>
    <dbReference type="NCBI Taxonomy" id="343691"/>
    <lineage>
        <taxon>Eukaryota</taxon>
        <taxon>Metazoa</taxon>
        <taxon>Ecdysozoa</taxon>
        <taxon>Arthropoda</taxon>
        <taxon>Hexapoda</taxon>
        <taxon>Insecta</taxon>
        <taxon>Pterygota</taxon>
        <taxon>Neoptera</taxon>
        <taxon>Endopterygota</taxon>
        <taxon>Diptera</taxon>
        <taxon>Brachycera</taxon>
        <taxon>Stratiomyomorpha</taxon>
        <taxon>Stratiomyidae</taxon>
        <taxon>Hermetiinae</taxon>
        <taxon>Hermetia</taxon>
    </lineage>
</organism>
<gene>
    <name evidence="2" type="ORF">HERILL_LOCUS222</name>
</gene>
<dbReference type="Proteomes" id="UP000594454">
    <property type="component" value="Chromosome 1"/>
</dbReference>
<proteinExistence type="predicted"/>
<evidence type="ECO:0000256" key="1">
    <source>
        <dbReference type="SAM" id="MobiDB-lite"/>
    </source>
</evidence>
<feature type="compositionally biased region" description="Basic and acidic residues" evidence="1">
    <location>
        <begin position="75"/>
        <end position="84"/>
    </location>
</feature>
<feature type="region of interest" description="Disordered" evidence="1">
    <location>
        <begin position="318"/>
        <end position="387"/>
    </location>
</feature>
<evidence type="ECO:0000313" key="2">
    <source>
        <dbReference type="EMBL" id="CAD7076831.1"/>
    </source>
</evidence>
<feature type="compositionally biased region" description="Low complexity" evidence="1">
    <location>
        <begin position="342"/>
        <end position="353"/>
    </location>
</feature>